<evidence type="ECO:0000313" key="4">
    <source>
        <dbReference type="Proteomes" id="UP000594260"/>
    </source>
</evidence>
<dbReference type="EnsemblMetazoa" id="XM_022807963">
    <property type="protein sequence ID" value="XP_022663698"/>
    <property type="gene ID" value="LOC111251407"/>
</dbReference>
<dbReference type="GeneID" id="111251407"/>
<dbReference type="AlphaFoldDB" id="A0A7M7K9P3"/>
<feature type="region of interest" description="Disordered" evidence="1">
    <location>
        <begin position="74"/>
        <end position="113"/>
    </location>
</feature>
<protein>
    <submittedName>
        <fullName evidence="3">Uncharacterized protein</fullName>
    </submittedName>
</protein>
<keyword evidence="2" id="KW-1133">Transmembrane helix</keyword>
<name>A0A7M7K9P3_VARDE</name>
<feature type="compositionally biased region" description="Polar residues" evidence="1">
    <location>
        <begin position="1"/>
        <end position="14"/>
    </location>
</feature>
<organism evidence="3 4">
    <name type="scientific">Varroa destructor</name>
    <name type="common">Honeybee mite</name>
    <dbReference type="NCBI Taxonomy" id="109461"/>
    <lineage>
        <taxon>Eukaryota</taxon>
        <taxon>Metazoa</taxon>
        <taxon>Ecdysozoa</taxon>
        <taxon>Arthropoda</taxon>
        <taxon>Chelicerata</taxon>
        <taxon>Arachnida</taxon>
        <taxon>Acari</taxon>
        <taxon>Parasitiformes</taxon>
        <taxon>Mesostigmata</taxon>
        <taxon>Gamasina</taxon>
        <taxon>Dermanyssoidea</taxon>
        <taxon>Varroidae</taxon>
        <taxon>Varroa</taxon>
    </lineage>
</organism>
<keyword evidence="2" id="KW-0812">Transmembrane</keyword>
<dbReference type="KEGG" id="vde:111251407"/>
<keyword evidence="4" id="KW-1185">Reference proteome</keyword>
<evidence type="ECO:0000256" key="2">
    <source>
        <dbReference type="SAM" id="Phobius"/>
    </source>
</evidence>
<evidence type="ECO:0000256" key="1">
    <source>
        <dbReference type="SAM" id="MobiDB-lite"/>
    </source>
</evidence>
<sequence>MKFFKKSQTSSEASKVSKGPKVDTRPPSRRPSANRSNKIVESDISEVTSTQSLDTSKPWGLKLSKLKPKWKFFKKRSEPSSTEETIPPLETVTPLSNVQNRPSQSAASSPSPPIPVKRGCQWLSHFFMLIIGFLLGICMYTVFARYDMMNRLHQIYLIQKDKQLWPL</sequence>
<reference evidence="3" key="1">
    <citation type="submission" date="2021-01" db="UniProtKB">
        <authorList>
            <consortium name="EnsemblMetazoa"/>
        </authorList>
    </citation>
    <scope>IDENTIFICATION</scope>
</reference>
<dbReference type="RefSeq" id="XP_022663698.1">
    <property type="nucleotide sequence ID" value="XM_022807963.1"/>
</dbReference>
<proteinExistence type="predicted"/>
<feature type="transmembrane region" description="Helical" evidence="2">
    <location>
        <begin position="122"/>
        <end position="143"/>
    </location>
</feature>
<dbReference type="Proteomes" id="UP000594260">
    <property type="component" value="Unplaced"/>
</dbReference>
<keyword evidence="2" id="KW-0472">Membrane</keyword>
<evidence type="ECO:0000313" key="3">
    <source>
        <dbReference type="EnsemblMetazoa" id="XP_022663698"/>
    </source>
</evidence>
<feature type="region of interest" description="Disordered" evidence="1">
    <location>
        <begin position="1"/>
        <end position="58"/>
    </location>
</feature>
<feature type="compositionally biased region" description="Polar residues" evidence="1">
    <location>
        <begin position="45"/>
        <end position="55"/>
    </location>
</feature>
<accession>A0A7M7K9P3</accession>
<dbReference type="InParanoid" id="A0A7M7K9P3"/>